<evidence type="ECO:0000313" key="3">
    <source>
        <dbReference type="Proteomes" id="UP001451782"/>
    </source>
</evidence>
<sequence>MQFDSAYILGMLLSTFTDFRVLAICFVAVLVLPQWWMGVVVGALVSAIVIFYARLEMAPRLNIPDPGAVELAMDFARASIVAGFFAVIKSSFTKRWRS</sequence>
<dbReference type="KEGG" id="yag:AABB28_07175"/>
<evidence type="ECO:0000313" key="2">
    <source>
        <dbReference type="EMBL" id="WZU65040.1"/>
    </source>
</evidence>
<gene>
    <name evidence="2" type="ORF">AABB28_07175</name>
</gene>
<dbReference type="RefSeq" id="WP_342071391.1">
    <property type="nucleotide sequence ID" value="NZ_CP151762.1"/>
</dbReference>
<keyword evidence="3" id="KW-1185">Reference proteome</keyword>
<organism evidence="2 3">
    <name type="scientific">Yoonia algicola</name>
    <dbReference type="NCBI Taxonomy" id="3137368"/>
    <lineage>
        <taxon>Bacteria</taxon>
        <taxon>Pseudomonadati</taxon>
        <taxon>Pseudomonadota</taxon>
        <taxon>Alphaproteobacteria</taxon>
        <taxon>Rhodobacterales</taxon>
        <taxon>Paracoccaceae</taxon>
        <taxon>Yoonia</taxon>
    </lineage>
</organism>
<evidence type="ECO:0000256" key="1">
    <source>
        <dbReference type="SAM" id="Phobius"/>
    </source>
</evidence>
<keyword evidence="1" id="KW-1133">Transmembrane helix</keyword>
<feature type="transmembrane region" description="Helical" evidence="1">
    <location>
        <begin position="35"/>
        <end position="55"/>
    </location>
</feature>
<feature type="transmembrane region" description="Helical" evidence="1">
    <location>
        <begin position="6"/>
        <end position="28"/>
    </location>
</feature>
<protein>
    <submittedName>
        <fullName evidence="2">Uncharacterized protein</fullName>
    </submittedName>
</protein>
<accession>A0AAN0NIB5</accession>
<keyword evidence="1" id="KW-0472">Membrane</keyword>
<proteinExistence type="predicted"/>
<name>A0AAN0NIB5_9RHOB</name>
<keyword evidence="1" id="KW-0812">Transmembrane</keyword>
<reference evidence="2 3" key="1">
    <citation type="submission" date="2024-04" db="EMBL/GenBank/DDBJ databases">
        <title>Phylogenomic analyses of a clade within the roseobacter group suggest taxonomic reassignments of species of the genera Aestuariivita, Citreicella, Loktanella, Nautella, Pelagibaca, Ruegeria, Thalassobius, Thiobacimonas and Tropicibacter, and the proposal o.</title>
        <authorList>
            <person name="Jeon C.O."/>
        </authorList>
    </citation>
    <scope>NUCLEOTIDE SEQUENCE [LARGE SCALE GENOMIC DNA]</scope>
    <source>
        <strain evidence="2 3">G8-12</strain>
    </source>
</reference>
<dbReference type="AlphaFoldDB" id="A0AAN0NIB5"/>
<dbReference type="Proteomes" id="UP001451782">
    <property type="component" value="Chromosome"/>
</dbReference>
<dbReference type="EMBL" id="CP151762">
    <property type="protein sequence ID" value="WZU65040.1"/>
    <property type="molecule type" value="Genomic_DNA"/>
</dbReference>